<gene>
    <name evidence="1" type="ORF">E6O75_ATG06790</name>
</gene>
<dbReference type="STRING" id="86259.A0A4Z1NWI0"/>
<dbReference type="OrthoDB" id="2580841at2759"/>
<evidence type="ECO:0008006" key="3">
    <source>
        <dbReference type="Google" id="ProtNLM"/>
    </source>
</evidence>
<evidence type="ECO:0000313" key="1">
    <source>
        <dbReference type="EMBL" id="TID19452.1"/>
    </source>
</evidence>
<accession>A0A4Z1NWI0</accession>
<dbReference type="EMBL" id="SNSC02000012">
    <property type="protein sequence ID" value="TID19452.1"/>
    <property type="molecule type" value="Genomic_DNA"/>
</dbReference>
<protein>
    <recommendedName>
        <fullName evidence="3">DUF2278 family protein</fullName>
    </recommendedName>
</protein>
<dbReference type="Pfam" id="PF10042">
    <property type="entry name" value="DUF2278"/>
    <property type="match status" value="1"/>
</dbReference>
<comment type="caution">
    <text evidence="1">The sequence shown here is derived from an EMBL/GenBank/DDBJ whole genome shotgun (WGS) entry which is preliminary data.</text>
</comment>
<dbReference type="Proteomes" id="UP000298493">
    <property type="component" value="Unassembled WGS sequence"/>
</dbReference>
<evidence type="ECO:0000313" key="2">
    <source>
        <dbReference type="Proteomes" id="UP000298493"/>
    </source>
</evidence>
<proteinExistence type="predicted"/>
<keyword evidence="2" id="KW-1185">Reference proteome</keyword>
<sequence length="227" mass="24352">MPIDNYGVWVATPTLFTAERTGTSPHGTLTFSDGTSKYGTTKANINVKSTTRDTRLVYWHNAQFTNAITDNLTSLAKGFTPLSDAATGSAGVRLDLLRGGLETLSSGKVLETNVTGANNDIVDDLTTIFRNAISQKATIYLWGSQYVDSGKVAGIHDIHMNQGDTGSFKSDNGIWQDGSFMLKFPDGHFEAVLIAFAEQYTQTDDDGNPITTAPTFAILLNAPDGSS</sequence>
<organism evidence="1 2">
    <name type="scientific">Venturia nashicola</name>
    <dbReference type="NCBI Taxonomy" id="86259"/>
    <lineage>
        <taxon>Eukaryota</taxon>
        <taxon>Fungi</taxon>
        <taxon>Dikarya</taxon>
        <taxon>Ascomycota</taxon>
        <taxon>Pezizomycotina</taxon>
        <taxon>Dothideomycetes</taxon>
        <taxon>Pleosporomycetidae</taxon>
        <taxon>Venturiales</taxon>
        <taxon>Venturiaceae</taxon>
        <taxon>Venturia</taxon>
    </lineage>
</organism>
<name>A0A4Z1NWI0_9PEZI</name>
<dbReference type="InterPro" id="IPR019268">
    <property type="entry name" value="DUF2278"/>
</dbReference>
<reference evidence="1 2" key="1">
    <citation type="submission" date="2019-04" db="EMBL/GenBank/DDBJ databases">
        <title>High contiguity whole genome sequence and gene annotation resource for two Venturia nashicola isolates.</title>
        <authorList>
            <person name="Prokchorchik M."/>
            <person name="Won K."/>
            <person name="Lee Y."/>
            <person name="Choi E.D."/>
            <person name="Segonzac C."/>
            <person name="Sohn K.H."/>
        </authorList>
    </citation>
    <scope>NUCLEOTIDE SEQUENCE [LARGE SCALE GENOMIC DNA]</scope>
    <source>
        <strain evidence="1 2">PRI2</strain>
    </source>
</reference>
<dbReference type="AlphaFoldDB" id="A0A4Z1NWI0"/>